<dbReference type="PANTHER" id="PTHR45888:SF1">
    <property type="entry name" value="HISTONE-LYSINE N-METHYLTRANSFERASE 2C"/>
    <property type="match status" value="1"/>
</dbReference>
<dbReference type="FunFam" id="3.30.40.10:FF:000080">
    <property type="entry name" value="Histone-lysine N-methyltransferase 2C"/>
    <property type="match status" value="1"/>
</dbReference>
<evidence type="ECO:0000256" key="7">
    <source>
        <dbReference type="ARBA" id="ARBA00023163"/>
    </source>
</evidence>
<reference evidence="13" key="1">
    <citation type="submission" date="2020-07" db="EMBL/GenBank/DDBJ databases">
        <title>A long reads based de novo assembly of the rainbow trout Arlee double haploid line genome.</title>
        <authorList>
            <person name="Gao G."/>
            <person name="Palti Y."/>
        </authorList>
    </citation>
    <scope>NUCLEOTIDE SEQUENCE [LARGE SCALE GENOMIC DNA]</scope>
</reference>
<feature type="compositionally biased region" description="Acidic residues" evidence="10">
    <location>
        <begin position="65"/>
        <end position="77"/>
    </location>
</feature>
<evidence type="ECO:0000256" key="4">
    <source>
        <dbReference type="ARBA" id="ARBA00022771"/>
    </source>
</evidence>
<dbReference type="InterPro" id="IPR047004">
    <property type="entry name" value="KMT2C_PHD2"/>
</dbReference>
<name>A0A8K9VEB7_ONCMY</name>
<evidence type="ECO:0000256" key="5">
    <source>
        <dbReference type="ARBA" id="ARBA00022833"/>
    </source>
</evidence>
<reference evidence="13" key="3">
    <citation type="submission" date="2025-09" db="UniProtKB">
        <authorList>
            <consortium name="Ensembl"/>
        </authorList>
    </citation>
    <scope>IDENTIFICATION</scope>
</reference>
<evidence type="ECO:0000259" key="11">
    <source>
        <dbReference type="PROSITE" id="PS50016"/>
    </source>
</evidence>
<evidence type="ECO:0000256" key="3">
    <source>
        <dbReference type="ARBA" id="ARBA00022737"/>
    </source>
</evidence>
<dbReference type="SMART" id="SM00249">
    <property type="entry name" value="PHD"/>
    <property type="match status" value="3"/>
</dbReference>
<keyword evidence="2" id="KW-0479">Metal-binding</keyword>
<feature type="region of interest" description="Disordered" evidence="10">
    <location>
        <begin position="162"/>
        <end position="197"/>
    </location>
</feature>
<dbReference type="Gene3D" id="3.30.40.10">
    <property type="entry name" value="Zinc/RING finger domain, C3HC4 (zinc finger)"/>
    <property type="match status" value="2"/>
</dbReference>
<evidence type="ECO:0008006" key="15">
    <source>
        <dbReference type="Google" id="ProtNLM"/>
    </source>
</evidence>
<dbReference type="InterPro" id="IPR001965">
    <property type="entry name" value="Znf_PHD"/>
</dbReference>
<dbReference type="Proteomes" id="UP000694395">
    <property type="component" value="Chromosome 15"/>
</dbReference>
<dbReference type="InterPro" id="IPR013083">
    <property type="entry name" value="Znf_RING/FYVE/PHD"/>
</dbReference>
<dbReference type="InterPro" id="IPR000637">
    <property type="entry name" value="HMGI/Y_DNA-bd_CS"/>
</dbReference>
<dbReference type="CDD" id="cd15594">
    <property type="entry name" value="PHD2_KMT2C"/>
    <property type="match status" value="1"/>
</dbReference>
<dbReference type="Pfam" id="PF13771">
    <property type="entry name" value="zf-HC5HC2H"/>
    <property type="match status" value="1"/>
</dbReference>
<evidence type="ECO:0000256" key="8">
    <source>
        <dbReference type="ARBA" id="ARBA00023242"/>
    </source>
</evidence>
<evidence type="ECO:0000256" key="10">
    <source>
        <dbReference type="SAM" id="MobiDB-lite"/>
    </source>
</evidence>
<dbReference type="PANTHER" id="PTHR45888">
    <property type="entry name" value="HL01030P-RELATED"/>
    <property type="match status" value="1"/>
</dbReference>
<dbReference type="GeneTree" id="ENSGT00940000166821"/>
<protein>
    <recommendedName>
        <fullName evidence="15">PHD-type domain-containing protein</fullName>
    </recommendedName>
</protein>
<evidence type="ECO:0000256" key="9">
    <source>
        <dbReference type="PROSITE-ProRule" id="PRU00146"/>
    </source>
</evidence>
<dbReference type="InterPro" id="IPR034732">
    <property type="entry name" value="EPHD"/>
</dbReference>
<feature type="domain" description="PHD-type" evidence="11">
    <location>
        <begin position="336"/>
        <end position="386"/>
    </location>
</feature>
<dbReference type="GO" id="GO:0008270">
    <property type="term" value="F:zinc ion binding"/>
    <property type="evidence" value="ECO:0007669"/>
    <property type="project" value="UniProtKB-KW"/>
</dbReference>
<keyword evidence="6" id="KW-0805">Transcription regulation</keyword>
<dbReference type="FunFam" id="3.30.40.10:FF:000095">
    <property type="entry name" value="Histone-lysine N-methyltransferase 2C"/>
    <property type="match status" value="1"/>
</dbReference>
<dbReference type="GO" id="GO:0003713">
    <property type="term" value="F:transcription coactivator activity"/>
    <property type="evidence" value="ECO:0007669"/>
    <property type="project" value="TreeGrafter"/>
</dbReference>
<keyword evidence="3" id="KW-0677">Repeat</keyword>
<feature type="compositionally biased region" description="Basic and acidic residues" evidence="10">
    <location>
        <begin position="1"/>
        <end position="13"/>
    </location>
</feature>
<keyword evidence="7" id="KW-0804">Transcription</keyword>
<dbReference type="Ensembl" id="ENSOMYT00000161618.1">
    <property type="protein sequence ID" value="ENSOMYP00000120495.1"/>
    <property type="gene ID" value="ENSOMYG00000060112.1"/>
</dbReference>
<keyword evidence="8" id="KW-0539">Nucleus</keyword>
<dbReference type="PROSITE" id="PS50016">
    <property type="entry name" value="ZF_PHD_2"/>
    <property type="match status" value="2"/>
</dbReference>
<dbReference type="Pfam" id="PF00628">
    <property type="entry name" value="PHD"/>
    <property type="match status" value="2"/>
</dbReference>
<dbReference type="AlphaFoldDB" id="A0A8K9VEB7"/>
<dbReference type="GO" id="GO:0045944">
    <property type="term" value="P:positive regulation of transcription by RNA polymerase II"/>
    <property type="evidence" value="ECO:0007669"/>
    <property type="project" value="TreeGrafter"/>
</dbReference>
<reference evidence="13" key="2">
    <citation type="submission" date="2025-08" db="UniProtKB">
        <authorList>
            <consortium name="Ensembl"/>
        </authorList>
    </citation>
    <scope>IDENTIFICATION</scope>
</reference>
<feature type="domain" description="PHD-type" evidence="12">
    <location>
        <begin position="218"/>
        <end position="326"/>
    </location>
</feature>
<evidence type="ECO:0000313" key="13">
    <source>
        <dbReference type="Ensembl" id="ENSOMYP00000120495.1"/>
    </source>
</evidence>
<feature type="region of interest" description="Disordered" evidence="10">
    <location>
        <begin position="1"/>
        <end position="81"/>
    </location>
</feature>
<dbReference type="GO" id="GO:0042800">
    <property type="term" value="F:histone H3K4 methyltransferase activity"/>
    <property type="evidence" value="ECO:0007669"/>
    <property type="project" value="TreeGrafter"/>
</dbReference>
<dbReference type="GO" id="GO:0044666">
    <property type="term" value="C:MLL3/4 complex"/>
    <property type="evidence" value="ECO:0007669"/>
    <property type="project" value="TreeGrafter"/>
</dbReference>
<dbReference type="PROSITE" id="PS00354">
    <property type="entry name" value="HMGI_Y"/>
    <property type="match status" value="1"/>
</dbReference>
<keyword evidence="5" id="KW-0862">Zinc</keyword>
<dbReference type="SUPFAM" id="SSF57903">
    <property type="entry name" value="FYVE/PHD zinc finger"/>
    <property type="match status" value="2"/>
</dbReference>
<dbReference type="InterPro" id="IPR019787">
    <property type="entry name" value="Znf_PHD-finger"/>
</dbReference>
<dbReference type="CDD" id="cd15509">
    <property type="entry name" value="PHD1_KMT2C_like"/>
    <property type="match status" value="1"/>
</dbReference>
<comment type="subcellular location">
    <subcellularLocation>
        <location evidence="1">Nucleus</location>
    </subcellularLocation>
</comment>
<evidence type="ECO:0000256" key="2">
    <source>
        <dbReference type="ARBA" id="ARBA00022723"/>
    </source>
</evidence>
<evidence type="ECO:0000256" key="1">
    <source>
        <dbReference type="ARBA" id="ARBA00004123"/>
    </source>
</evidence>
<dbReference type="InterPro" id="IPR011011">
    <property type="entry name" value="Znf_FYVE_PHD"/>
</dbReference>
<proteinExistence type="predicted"/>
<sequence>IMSSEDKSLDPSDHGPSTPLSITGGCTPSPAPTDRRPRGRPRKDAGSGLPTPRKKGRSRGRAQVEDEDSMDGTETAEAENMQDMGELTVSVVMERFVCVCVHGCISVPLCVCFHACSSFNICVEKLCAFCYCGERSFLGQGDLMVFGPTPGYVPLHIRNRRGSSEKDDDYHEDDFQDDHHDTKSPGQRDGGRGLKNPQSLVVGCVGGTVLTSKRAKKFWDELGQIGLPDDINVQSLFDPTGQCCAHLHCAAWSEGVCRGEAQDSLLYVDKAIDSGSTECCAYCKRLGASIKCCEDGCCRSYHFPCAAAAGTFQDLRRHTLLCPDHLQLASQRFKEEVKCLLCGSAGDLQDLLFCSLCGQHYHGACLDVSVTPLKRAGWQCPECKVCLTCRNPGEDSKMLVCDMCDKGYHTFCLQPTMKSIPTNGWRCKNCRVCSLCGVRQAGQWAHNITLCEGCHGQPEEPATALYASICHCGYCRFTSTRVSHVCCYCWPLGSMPVPKFKPKFLYTCISTLWISENMS</sequence>
<keyword evidence="14" id="KW-1185">Reference proteome</keyword>
<feature type="domain" description="PHD-type" evidence="11">
    <location>
        <begin position="383"/>
        <end position="433"/>
    </location>
</feature>
<evidence type="ECO:0000256" key="6">
    <source>
        <dbReference type="ARBA" id="ARBA00023015"/>
    </source>
</evidence>
<organism evidence="13 14">
    <name type="scientific">Oncorhynchus mykiss</name>
    <name type="common">Rainbow trout</name>
    <name type="synonym">Salmo gairdneri</name>
    <dbReference type="NCBI Taxonomy" id="8022"/>
    <lineage>
        <taxon>Eukaryota</taxon>
        <taxon>Metazoa</taxon>
        <taxon>Chordata</taxon>
        <taxon>Craniata</taxon>
        <taxon>Vertebrata</taxon>
        <taxon>Euteleostomi</taxon>
        <taxon>Actinopterygii</taxon>
        <taxon>Neopterygii</taxon>
        <taxon>Teleostei</taxon>
        <taxon>Protacanthopterygii</taxon>
        <taxon>Salmoniformes</taxon>
        <taxon>Salmonidae</taxon>
        <taxon>Salmoninae</taxon>
        <taxon>Oncorhynchus</taxon>
    </lineage>
</organism>
<accession>A0A8K9VEB7</accession>
<evidence type="ECO:0000313" key="14">
    <source>
        <dbReference type="Proteomes" id="UP000694395"/>
    </source>
</evidence>
<evidence type="ECO:0000259" key="12">
    <source>
        <dbReference type="PROSITE" id="PS51805"/>
    </source>
</evidence>
<keyword evidence="4 9" id="KW-0863">Zinc-finger</keyword>
<dbReference type="PROSITE" id="PS51805">
    <property type="entry name" value="EPHD"/>
    <property type="match status" value="1"/>
</dbReference>